<name>A0A0A8YWT7_ARUDO</name>
<reference evidence="1" key="2">
    <citation type="journal article" date="2015" name="Data Brief">
        <title>Shoot transcriptome of the giant reed, Arundo donax.</title>
        <authorList>
            <person name="Barrero R.A."/>
            <person name="Guerrero F.D."/>
            <person name="Moolhuijzen P."/>
            <person name="Goolsby J.A."/>
            <person name="Tidwell J."/>
            <person name="Bellgard S.E."/>
            <person name="Bellgard M.I."/>
        </authorList>
    </citation>
    <scope>NUCLEOTIDE SEQUENCE</scope>
    <source>
        <tissue evidence="1">Shoot tissue taken approximately 20 cm above the soil surface</tissue>
    </source>
</reference>
<organism evidence="1">
    <name type="scientific">Arundo donax</name>
    <name type="common">Giant reed</name>
    <name type="synonym">Donax arundinaceus</name>
    <dbReference type="NCBI Taxonomy" id="35708"/>
    <lineage>
        <taxon>Eukaryota</taxon>
        <taxon>Viridiplantae</taxon>
        <taxon>Streptophyta</taxon>
        <taxon>Embryophyta</taxon>
        <taxon>Tracheophyta</taxon>
        <taxon>Spermatophyta</taxon>
        <taxon>Magnoliopsida</taxon>
        <taxon>Liliopsida</taxon>
        <taxon>Poales</taxon>
        <taxon>Poaceae</taxon>
        <taxon>PACMAD clade</taxon>
        <taxon>Arundinoideae</taxon>
        <taxon>Arundineae</taxon>
        <taxon>Arundo</taxon>
    </lineage>
</organism>
<dbReference type="AlphaFoldDB" id="A0A0A8YWT7"/>
<proteinExistence type="predicted"/>
<reference evidence="1" key="1">
    <citation type="submission" date="2014-09" db="EMBL/GenBank/DDBJ databases">
        <authorList>
            <person name="Magalhaes I.L.F."/>
            <person name="Oliveira U."/>
            <person name="Santos F.R."/>
            <person name="Vidigal T.H.D.A."/>
            <person name="Brescovit A.D."/>
            <person name="Santos A.J."/>
        </authorList>
    </citation>
    <scope>NUCLEOTIDE SEQUENCE</scope>
    <source>
        <tissue evidence="1">Shoot tissue taken approximately 20 cm above the soil surface</tissue>
    </source>
</reference>
<sequence length="44" mass="5015">MHSGKNSMCEDEPFNQSKIAIAVCQHIFTHCTTKWTLAETSLKF</sequence>
<accession>A0A0A8YWT7</accession>
<evidence type="ECO:0000313" key="1">
    <source>
        <dbReference type="EMBL" id="JAD29898.1"/>
    </source>
</evidence>
<dbReference type="EMBL" id="GBRH01267997">
    <property type="protein sequence ID" value="JAD29898.1"/>
    <property type="molecule type" value="Transcribed_RNA"/>
</dbReference>
<protein>
    <submittedName>
        <fullName evidence="1">Uncharacterized protein</fullName>
    </submittedName>
</protein>